<gene>
    <name evidence="3" type="ORF">PHLCEN_2v9314</name>
</gene>
<comment type="caution">
    <text evidence="3">The sequence shown here is derived from an EMBL/GenBank/DDBJ whole genome shotgun (WGS) entry which is preliminary data.</text>
</comment>
<protein>
    <submittedName>
        <fullName evidence="3">Uncharacterized protein</fullName>
    </submittedName>
</protein>
<organism evidence="3 4">
    <name type="scientific">Hermanssonia centrifuga</name>
    <dbReference type="NCBI Taxonomy" id="98765"/>
    <lineage>
        <taxon>Eukaryota</taxon>
        <taxon>Fungi</taxon>
        <taxon>Dikarya</taxon>
        <taxon>Basidiomycota</taxon>
        <taxon>Agaricomycotina</taxon>
        <taxon>Agaricomycetes</taxon>
        <taxon>Polyporales</taxon>
        <taxon>Meruliaceae</taxon>
        <taxon>Hermanssonia</taxon>
    </lineage>
</organism>
<feature type="compositionally biased region" description="Basic and acidic residues" evidence="1">
    <location>
        <begin position="139"/>
        <end position="150"/>
    </location>
</feature>
<dbReference type="Proteomes" id="UP000186601">
    <property type="component" value="Unassembled WGS sequence"/>
</dbReference>
<proteinExistence type="predicted"/>
<sequence length="326" mass="35563">MSASVPSLPSPVPSNVESKPEVVSTTTIFPNATAASTSTPSSGNNRSSTIPIAAIAGGAAAGVFLAVVAVLFWHWWGRSIKRKEDRERNDAFDFLQLRENTRRNASNLVAHHYSSYRPSFSMHKHERKVAFVPSSNGPMEERSSEKEKQGTLHNRTNCLVRTSTHISTSATTASANAPETRRVVRSSVPSPLSQRGSPPEEMRLPRPLARERAVPSDPAATNRRSTIMSLEAPSLVHKSSNVSSASIYSTQSGEERQVRAPPSLIMAAFGRLDPRRPLSANYRPGSGLRHSVNMYDDYNRLSQISAGSAYLQRSDDYSDVPVGYAT</sequence>
<evidence type="ECO:0000256" key="1">
    <source>
        <dbReference type="SAM" id="MobiDB-lite"/>
    </source>
</evidence>
<feature type="compositionally biased region" description="Basic and acidic residues" evidence="1">
    <location>
        <begin position="198"/>
        <end position="214"/>
    </location>
</feature>
<dbReference type="EMBL" id="MLYV02000925">
    <property type="protein sequence ID" value="PSR75129.1"/>
    <property type="molecule type" value="Genomic_DNA"/>
</dbReference>
<feature type="compositionally biased region" description="Polar residues" evidence="1">
    <location>
        <begin position="151"/>
        <end position="161"/>
    </location>
</feature>
<dbReference type="AlphaFoldDB" id="A0A2R6NR59"/>
<accession>A0A2R6NR59</accession>
<evidence type="ECO:0000256" key="2">
    <source>
        <dbReference type="SAM" id="Phobius"/>
    </source>
</evidence>
<name>A0A2R6NR59_9APHY</name>
<keyword evidence="2" id="KW-0472">Membrane</keyword>
<evidence type="ECO:0000313" key="3">
    <source>
        <dbReference type="EMBL" id="PSR75129.1"/>
    </source>
</evidence>
<evidence type="ECO:0000313" key="4">
    <source>
        <dbReference type="Proteomes" id="UP000186601"/>
    </source>
</evidence>
<feature type="compositionally biased region" description="Low complexity" evidence="1">
    <location>
        <begin position="162"/>
        <end position="177"/>
    </location>
</feature>
<dbReference type="OrthoDB" id="3244253at2759"/>
<feature type="transmembrane region" description="Helical" evidence="2">
    <location>
        <begin position="50"/>
        <end position="76"/>
    </location>
</feature>
<keyword evidence="2" id="KW-1133">Transmembrane helix</keyword>
<keyword evidence="4" id="KW-1185">Reference proteome</keyword>
<reference evidence="3 4" key="1">
    <citation type="submission" date="2018-02" db="EMBL/GenBank/DDBJ databases">
        <title>Genome sequence of the basidiomycete white-rot fungus Phlebia centrifuga.</title>
        <authorList>
            <person name="Granchi Z."/>
            <person name="Peng M."/>
            <person name="de Vries R.P."/>
            <person name="Hilden K."/>
            <person name="Makela M.R."/>
            <person name="Grigoriev I."/>
            <person name="Riley R."/>
        </authorList>
    </citation>
    <scope>NUCLEOTIDE SEQUENCE [LARGE SCALE GENOMIC DNA]</scope>
    <source>
        <strain evidence="3 4">FBCC195</strain>
    </source>
</reference>
<feature type="region of interest" description="Disordered" evidence="1">
    <location>
        <begin position="133"/>
        <end position="223"/>
    </location>
</feature>
<keyword evidence="2" id="KW-0812">Transmembrane</keyword>